<accession>A0A8J3D2I0</accession>
<evidence type="ECO:0000313" key="3">
    <source>
        <dbReference type="EMBL" id="GHB58601.1"/>
    </source>
</evidence>
<evidence type="ECO:0000313" key="4">
    <source>
        <dbReference type="Proteomes" id="UP000598271"/>
    </source>
</evidence>
<dbReference type="InterPro" id="IPR002201">
    <property type="entry name" value="Glyco_trans_9"/>
</dbReference>
<keyword evidence="2" id="KW-0808">Transferase</keyword>
<keyword evidence="3" id="KW-0378">Hydrolase</keyword>
<dbReference type="GO" id="GO:0005829">
    <property type="term" value="C:cytosol"/>
    <property type="evidence" value="ECO:0007669"/>
    <property type="project" value="TreeGrafter"/>
</dbReference>
<dbReference type="PANTHER" id="PTHR30160:SF1">
    <property type="entry name" value="LIPOPOLYSACCHARIDE 1,2-N-ACETYLGLUCOSAMINETRANSFERASE-RELATED"/>
    <property type="match status" value="1"/>
</dbReference>
<dbReference type="PANTHER" id="PTHR30160">
    <property type="entry name" value="TETRAACYLDISACCHARIDE 4'-KINASE-RELATED"/>
    <property type="match status" value="1"/>
</dbReference>
<dbReference type="EMBL" id="BMXF01000001">
    <property type="protein sequence ID" value="GHB58601.1"/>
    <property type="molecule type" value="Genomic_DNA"/>
</dbReference>
<dbReference type="AlphaFoldDB" id="A0A8J3D2I0"/>
<dbReference type="Pfam" id="PF01075">
    <property type="entry name" value="Glyco_transf_9"/>
    <property type="match status" value="1"/>
</dbReference>
<organism evidence="3 4">
    <name type="scientific">Persicitalea jodogahamensis</name>
    <dbReference type="NCBI Taxonomy" id="402147"/>
    <lineage>
        <taxon>Bacteria</taxon>
        <taxon>Pseudomonadati</taxon>
        <taxon>Bacteroidota</taxon>
        <taxon>Cytophagia</taxon>
        <taxon>Cytophagales</taxon>
        <taxon>Spirosomataceae</taxon>
        <taxon>Persicitalea</taxon>
    </lineage>
</organism>
<dbReference type="Gene3D" id="3.40.50.2000">
    <property type="entry name" value="Glycogen Phosphorylase B"/>
    <property type="match status" value="2"/>
</dbReference>
<dbReference type="InterPro" id="IPR051199">
    <property type="entry name" value="LPS_LOS_Heptosyltrfase"/>
</dbReference>
<evidence type="ECO:0000256" key="1">
    <source>
        <dbReference type="ARBA" id="ARBA00022676"/>
    </source>
</evidence>
<name>A0A8J3D2I0_9BACT</name>
<protein>
    <submittedName>
        <fullName evidence="3">Glycosyl hydrolase</fullName>
    </submittedName>
</protein>
<evidence type="ECO:0000256" key="2">
    <source>
        <dbReference type="ARBA" id="ARBA00022679"/>
    </source>
</evidence>
<dbReference type="CDD" id="cd03789">
    <property type="entry name" value="GT9_LPS_heptosyltransferase"/>
    <property type="match status" value="1"/>
</dbReference>
<gene>
    <name evidence="3" type="ORF">GCM10007390_10110</name>
</gene>
<dbReference type="GO" id="GO:0009244">
    <property type="term" value="P:lipopolysaccharide core region biosynthetic process"/>
    <property type="evidence" value="ECO:0007669"/>
    <property type="project" value="TreeGrafter"/>
</dbReference>
<comment type="caution">
    <text evidence="3">The sequence shown here is derived from an EMBL/GenBank/DDBJ whole genome shotgun (WGS) entry which is preliminary data.</text>
</comment>
<dbReference type="Proteomes" id="UP000598271">
    <property type="component" value="Unassembled WGS sequence"/>
</dbReference>
<dbReference type="RefSeq" id="WP_189563244.1">
    <property type="nucleotide sequence ID" value="NZ_BMXF01000001.1"/>
</dbReference>
<dbReference type="GO" id="GO:0008713">
    <property type="term" value="F:ADP-heptose-lipopolysaccharide heptosyltransferase activity"/>
    <property type="evidence" value="ECO:0007669"/>
    <property type="project" value="TreeGrafter"/>
</dbReference>
<proteinExistence type="predicted"/>
<dbReference type="GO" id="GO:0016787">
    <property type="term" value="F:hydrolase activity"/>
    <property type="evidence" value="ECO:0007669"/>
    <property type="project" value="UniProtKB-KW"/>
</dbReference>
<keyword evidence="4" id="KW-1185">Reference proteome</keyword>
<dbReference type="SUPFAM" id="SSF53756">
    <property type="entry name" value="UDP-Glycosyltransferase/glycogen phosphorylase"/>
    <property type="match status" value="1"/>
</dbReference>
<reference evidence="3 4" key="1">
    <citation type="journal article" date="2014" name="Int. J. Syst. Evol. Microbiol.">
        <title>Complete genome sequence of Corynebacterium casei LMG S-19264T (=DSM 44701T), isolated from a smear-ripened cheese.</title>
        <authorList>
            <consortium name="US DOE Joint Genome Institute (JGI-PGF)"/>
            <person name="Walter F."/>
            <person name="Albersmeier A."/>
            <person name="Kalinowski J."/>
            <person name="Ruckert C."/>
        </authorList>
    </citation>
    <scope>NUCLEOTIDE SEQUENCE [LARGE SCALE GENOMIC DNA]</scope>
    <source>
        <strain evidence="3 4">KCTC 12866</strain>
    </source>
</reference>
<sequence length="336" mass="38566">MNNLSHPVSQKPTKFLILRFSSIGDIVLTTPVVRCLKQQYPDAEVHYFTKIQYRSLLEENPYIDKAWYLDGNLGELLPRLRGEQFDYIIDLHTNLRTLRIKLSLGVRSFSFPKLNTQKWLLTNLKFNVMPLVHIVDRYMATVTPLSVSNDDQGLDYFIPYRDEVERDWLPATHRAGFVAYAIGGQHATKRLPLARMIELCQKINYPTILLGGKEDFETGEAIRQTLGDTLIFNACGKCNLNQSASLVRQSEFVFTHDTGLMHVAAAFKKKVYSIWGNTTPLFGMYPYQTPHVILENNSLSCRPCSKIGYAKCPKGHFKCMNELSFDFEIKELRARN</sequence>
<keyword evidence="1" id="KW-0328">Glycosyltransferase</keyword>